<reference evidence="3" key="2">
    <citation type="submission" date="2022-06" db="UniProtKB">
        <authorList>
            <consortium name="EnsemblMetazoa"/>
        </authorList>
    </citation>
    <scope>IDENTIFICATION</scope>
</reference>
<dbReference type="InterPro" id="IPR048365">
    <property type="entry name" value="TNP-like_RNaseH_N"/>
</dbReference>
<dbReference type="RefSeq" id="XP_016656702.1">
    <property type="nucleotide sequence ID" value="XM_016801213.1"/>
</dbReference>
<evidence type="ECO:0000259" key="1">
    <source>
        <dbReference type="Pfam" id="PF21787"/>
    </source>
</evidence>
<reference evidence="4" key="1">
    <citation type="submission" date="2010-06" db="EMBL/GenBank/DDBJ databases">
        <authorList>
            <person name="Jiang H."/>
            <person name="Abraham K."/>
            <person name="Ali S."/>
            <person name="Alsbrooks S.L."/>
            <person name="Anim B.N."/>
            <person name="Anosike U.S."/>
            <person name="Attaway T."/>
            <person name="Bandaranaike D.P."/>
            <person name="Battles P.K."/>
            <person name="Bell S.N."/>
            <person name="Bell A.V."/>
            <person name="Beltran B."/>
            <person name="Bickham C."/>
            <person name="Bustamante Y."/>
            <person name="Caleb T."/>
            <person name="Canada A."/>
            <person name="Cardenas V."/>
            <person name="Carter K."/>
            <person name="Chacko J."/>
            <person name="Chandrabose M.N."/>
            <person name="Chavez D."/>
            <person name="Chavez A."/>
            <person name="Chen L."/>
            <person name="Chu H.-S."/>
            <person name="Claassen K.J."/>
            <person name="Cockrell R."/>
            <person name="Collins M."/>
            <person name="Cooper J.A."/>
            <person name="Cree A."/>
            <person name="Curry S.M."/>
            <person name="Da Y."/>
            <person name="Dao M.D."/>
            <person name="Das B."/>
            <person name="Davila M.-L."/>
            <person name="Davy-Carroll L."/>
            <person name="Denson S."/>
            <person name="Dinh H."/>
            <person name="Ebong V.E."/>
            <person name="Edwards J.R."/>
            <person name="Egan A."/>
            <person name="El-Daye J."/>
            <person name="Escobedo L."/>
            <person name="Fernandez S."/>
            <person name="Fernando P.R."/>
            <person name="Flagg N."/>
            <person name="Forbes L.D."/>
            <person name="Fowler R.G."/>
            <person name="Fu Q."/>
            <person name="Gabisi R.A."/>
            <person name="Ganer J."/>
            <person name="Garbino Pronczuk A."/>
            <person name="Garcia R.M."/>
            <person name="Garner T."/>
            <person name="Garrett T.E."/>
            <person name="Gonzalez D.A."/>
            <person name="Hamid H."/>
            <person name="Hawkins E.S."/>
            <person name="Hirani K."/>
            <person name="Hogues M.E."/>
            <person name="Hollins B."/>
            <person name="Hsiao C.-H."/>
            <person name="Jabil R."/>
            <person name="James M.L."/>
            <person name="Jhangiani S.N."/>
            <person name="Johnson B."/>
            <person name="Johnson Q."/>
            <person name="Joshi V."/>
            <person name="Kalu J.B."/>
            <person name="Kam C."/>
            <person name="Kashfia A."/>
            <person name="Keebler J."/>
            <person name="Kisamo H."/>
            <person name="Kovar C.L."/>
            <person name="Lago L.A."/>
            <person name="Lai C.-Y."/>
            <person name="Laidlaw J."/>
            <person name="Lara F."/>
            <person name="Le T.-K."/>
            <person name="Lee S.L."/>
            <person name="Legall F.H."/>
            <person name="Lemon S.J."/>
            <person name="Lewis L.R."/>
            <person name="Li B."/>
            <person name="Liu Y."/>
            <person name="Liu Y.-S."/>
            <person name="Lopez J."/>
            <person name="Lozado R.J."/>
            <person name="Lu J."/>
            <person name="Madu R.C."/>
            <person name="Maheshwari M."/>
            <person name="Maheshwari R."/>
            <person name="Malloy K."/>
            <person name="Martinez E."/>
            <person name="Mathew T."/>
            <person name="Mercado I.C."/>
            <person name="Mercado C."/>
            <person name="Meyer B."/>
            <person name="Montgomery K."/>
            <person name="Morgan M.B."/>
            <person name="Munidasa M."/>
            <person name="Nazareth L.V."/>
            <person name="Nelson J."/>
            <person name="Ng B.M."/>
            <person name="Nguyen N.B."/>
            <person name="Nguyen P.Q."/>
            <person name="Nguyen T."/>
            <person name="Obregon M."/>
            <person name="Okwuonu G.O."/>
            <person name="Onwere C.G."/>
            <person name="Orozco G."/>
            <person name="Parra A."/>
            <person name="Patel S."/>
            <person name="Patil S."/>
            <person name="Perez A."/>
            <person name="Perez Y."/>
            <person name="Pham C."/>
            <person name="Primus E.L."/>
            <person name="Pu L.-L."/>
            <person name="Puazo M."/>
            <person name="Qin X."/>
            <person name="Quiroz J.B."/>
            <person name="Reese J."/>
            <person name="Richards S."/>
            <person name="Rives C.M."/>
            <person name="Robberts R."/>
            <person name="Ruiz S.J."/>
            <person name="Ruiz M.J."/>
            <person name="Santibanez J."/>
            <person name="Schneider B.W."/>
            <person name="Sisson I."/>
            <person name="Smith M."/>
            <person name="Sodergren E."/>
            <person name="Song X.-Z."/>
            <person name="Song B.B."/>
            <person name="Summersgill H."/>
            <person name="Thelus R."/>
            <person name="Thornton R.D."/>
            <person name="Trejos Z.Y."/>
            <person name="Usmani K."/>
            <person name="Vattathil S."/>
            <person name="Villasana D."/>
            <person name="Walker D.L."/>
            <person name="Wang S."/>
            <person name="Wang K."/>
            <person name="White C.S."/>
            <person name="Williams A.C."/>
            <person name="Williamson J."/>
            <person name="Wilson K."/>
            <person name="Woghiren I.O."/>
            <person name="Woodworth J.R."/>
            <person name="Worley K.C."/>
            <person name="Wright R.A."/>
            <person name="Wu W."/>
            <person name="Young L."/>
            <person name="Zhang L."/>
            <person name="Zhang J."/>
            <person name="Zhu Y."/>
            <person name="Muzny D.M."/>
            <person name="Weinstock G."/>
            <person name="Gibbs R.A."/>
        </authorList>
    </citation>
    <scope>NUCLEOTIDE SEQUENCE [LARGE SCALE GENOMIC DNA]</scope>
    <source>
        <strain evidence="4">LSR1</strain>
    </source>
</reference>
<dbReference type="EnsemblMetazoa" id="XM_016801213.1">
    <property type="protein sequence ID" value="XP_016656702.1"/>
    <property type="gene ID" value="LOC107882614"/>
</dbReference>
<evidence type="ECO:0000313" key="4">
    <source>
        <dbReference type="Proteomes" id="UP000007819"/>
    </source>
</evidence>
<sequence>MFEFFLATRNCNPGILHEVIDYFKQKLKSETSNFLHVKDVALIYDAMSIREGFWPDKSGKVYGYCDLGGIAQTDNEELAKGALSQLVLAVISVLYEAGGITVRSLTSDGTTTNLKTYELLGCSLDHTNIPSSIPHPDEPFINIHCIVDPCHLMKIFRNCMADLSLSHSGRIISFDYVKKLHEIQQIENLKFANKLSSLHIFYKNKKNSVPLAVQVLSSNVADALQFLQSYNNDFKNSTATIEFI</sequence>
<evidence type="ECO:0008006" key="5">
    <source>
        <dbReference type="Google" id="ProtNLM"/>
    </source>
</evidence>
<dbReference type="InterPro" id="IPR048366">
    <property type="entry name" value="TNP-like_GBD"/>
</dbReference>
<dbReference type="AlphaFoldDB" id="A0A8R2D1R9"/>
<proteinExistence type="predicted"/>
<dbReference type="Proteomes" id="UP000007819">
    <property type="component" value="Unassembled WGS sequence"/>
</dbReference>
<keyword evidence="4" id="KW-1185">Reference proteome</keyword>
<feature type="domain" description="Transposable element P transposase-like GTP-binding insertion" evidence="2">
    <location>
        <begin position="150"/>
        <end position="244"/>
    </location>
</feature>
<feature type="domain" description="Transposable element P transposase-like RNase H" evidence="1">
    <location>
        <begin position="11"/>
        <end position="83"/>
    </location>
</feature>
<evidence type="ECO:0000313" key="3">
    <source>
        <dbReference type="EnsemblMetazoa" id="XP_016656702.1"/>
    </source>
</evidence>
<organism evidence="3 4">
    <name type="scientific">Acyrthosiphon pisum</name>
    <name type="common">Pea aphid</name>
    <dbReference type="NCBI Taxonomy" id="7029"/>
    <lineage>
        <taxon>Eukaryota</taxon>
        <taxon>Metazoa</taxon>
        <taxon>Ecdysozoa</taxon>
        <taxon>Arthropoda</taxon>
        <taxon>Hexapoda</taxon>
        <taxon>Insecta</taxon>
        <taxon>Pterygota</taxon>
        <taxon>Neoptera</taxon>
        <taxon>Paraneoptera</taxon>
        <taxon>Hemiptera</taxon>
        <taxon>Sternorrhyncha</taxon>
        <taxon>Aphidomorpha</taxon>
        <taxon>Aphidoidea</taxon>
        <taxon>Aphididae</taxon>
        <taxon>Macrosiphini</taxon>
        <taxon>Acyrthosiphon</taxon>
    </lineage>
</organism>
<dbReference type="OrthoDB" id="6604432at2759"/>
<dbReference type="Pfam" id="PF21788">
    <property type="entry name" value="TNP-like_GBD"/>
    <property type="match status" value="1"/>
</dbReference>
<accession>A0A8R2D1R9</accession>
<dbReference type="KEGG" id="api:107882614"/>
<dbReference type="Pfam" id="PF21787">
    <property type="entry name" value="TNP-like_RNaseH_N"/>
    <property type="match status" value="1"/>
</dbReference>
<name>A0A8R2D1R9_ACYPI</name>
<evidence type="ECO:0000259" key="2">
    <source>
        <dbReference type="Pfam" id="PF21788"/>
    </source>
</evidence>
<dbReference type="GeneID" id="107882614"/>
<protein>
    <recommendedName>
        <fullName evidence="5">THAP domain-containing protein 9</fullName>
    </recommendedName>
</protein>